<dbReference type="EMBL" id="CP006720">
    <property type="protein sequence ID" value="AHI58037.1"/>
    <property type="molecule type" value="Genomic_DNA"/>
</dbReference>
<dbReference type="KEGG" id="smir:SMM_0588"/>
<feature type="transmembrane region" description="Helical" evidence="1">
    <location>
        <begin position="95"/>
        <end position="114"/>
    </location>
</feature>
<organism evidence="2 3">
    <name type="scientific">Spiroplasma mirum ATCC 29335</name>
    <dbReference type="NCBI Taxonomy" id="838561"/>
    <lineage>
        <taxon>Bacteria</taxon>
        <taxon>Bacillati</taxon>
        <taxon>Mycoplasmatota</taxon>
        <taxon>Mollicutes</taxon>
        <taxon>Entomoplasmatales</taxon>
        <taxon>Spiroplasmataceae</taxon>
        <taxon>Spiroplasma</taxon>
    </lineage>
</organism>
<sequence length="173" mass="21348">MNENKEITRPEFKWAYYLFWTKPARFYRRELERYEDQFLLKSEKVRKKQYKMIDGINAFIFIALSTSWTTLPSLVDLPHWLQWAKLGMYDVSWQHNWAGGLVMFVIPASVGRIIQKSPYWFPQKQMQYILNWILKLLPILILILTTYWFKTQREYREFIKYEKEQFKKELNKK</sequence>
<dbReference type="PATRIC" id="fig|838561.3.peg.673"/>
<dbReference type="RefSeq" id="WP_025317375.1">
    <property type="nucleotide sequence ID" value="NZ_CP002082.1"/>
</dbReference>
<evidence type="ECO:0000313" key="2">
    <source>
        <dbReference type="EMBL" id="AHI58037.1"/>
    </source>
</evidence>
<dbReference type="Proteomes" id="UP000019260">
    <property type="component" value="Chromosome"/>
</dbReference>
<evidence type="ECO:0000256" key="1">
    <source>
        <dbReference type="SAM" id="Phobius"/>
    </source>
</evidence>
<keyword evidence="3" id="KW-1185">Reference proteome</keyword>
<keyword evidence="1" id="KW-1133">Transmembrane helix</keyword>
<dbReference type="STRING" id="838561.P344_03475"/>
<dbReference type="AlphaFoldDB" id="W0GPJ8"/>
<feature type="transmembrane region" description="Helical" evidence="1">
    <location>
        <begin position="56"/>
        <end position="75"/>
    </location>
</feature>
<evidence type="ECO:0000313" key="3">
    <source>
        <dbReference type="Proteomes" id="UP000019260"/>
    </source>
</evidence>
<dbReference type="KEGG" id="smia:P344_03475"/>
<feature type="transmembrane region" description="Helical" evidence="1">
    <location>
        <begin position="126"/>
        <end position="149"/>
    </location>
</feature>
<keyword evidence="1" id="KW-0812">Transmembrane</keyword>
<reference evidence="2 3" key="1">
    <citation type="submission" date="2013-09" db="EMBL/GenBank/DDBJ databases">
        <title>Complete genome sequence of Spiroplasma mirum suckling mouse cataract agent.</title>
        <authorList>
            <person name="Landry C.A."/>
            <person name="Bastian F.O."/>
            <person name="Thune R.L."/>
        </authorList>
    </citation>
    <scope>NUCLEOTIDE SEQUENCE [LARGE SCALE GENOMIC DNA]</scope>
    <source>
        <strain evidence="2 3">SMCA</strain>
    </source>
</reference>
<keyword evidence="1" id="KW-0472">Membrane</keyword>
<dbReference type="OrthoDB" id="9897369at2"/>
<name>W0GPJ8_9MOLU</name>
<accession>W0GPJ8</accession>
<gene>
    <name evidence="2" type="ORF">P344_03475</name>
</gene>
<dbReference type="HOGENOM" id="CLU_1546634_0_0_14"/>
<proteinExistence type="predicted"/>
<protein>
    <submittedName>
        <fullName evidence="2">Uncharacterized protein</fullName>
    </submittedName>
</protein>